<dbReference type="Proteomes" id="UP000253204">
    <property type="component" value="Unassembled WGS sequence"/>
</dbReference>
<dbReference type="RefSeq" id="WP_114488097.1">
    <property type="nucleotide sequence ID" value="NZ_QPIJ01000054.1"/>
</dbReference>
<comment type="caution">
    <text evidence="1">The sequence shown here is derived from an EMBL/GenBank/DDBJ whole genome shotgun (WGS) entry which is preliminary data.</text>
</comment>
<proteinExistence type="predicted"/>
<reference evidence="1 2" key="1">
    <citation type="submission" date="2018-07" db="EMBL/GenBank/DDBJ databases">
        <title>Halomonas rutogse sp. nov., isolated from Lake TangqianCo on Tibetan Plateau.</title>
        <authorList>
            <person name="Lu H."/>
            <person name="Xing P."/>
            <person name="Wu Q."/>
        </authorList>
    </citation>
    <scope>NUCLEOTIDE SEQUENCE [LARGE SCALE GENOMIC DNA]</scope>
    <source>
        <strain evidence="1 2">TQ8S</strain>
    </source>
</reference>
<dbReference type="EMBL" id="QPIJ01000054">
    <property type="protein sequence ID" value="RCV87121.1"/>
    <property type="molecule type" value="Genomic_DNA"/>
</dbReference>
<keyword evidence="2" id="KW-1185">Reference proteome</keyword>
<evidence type="ECO:0000313" key="1">
    <source>
        <dbReference type="EMBL" id="RCV87121.1"/>
    </source>
</evidence>
<evidence type="ECO:0000313" key="2">
    <source>
        <dbReference type="Proteomes" id="UP000253204"/>
    </source>
</evidence>
<protein>
    <submittedName>
        <fullName evidence="1">Uncharacterized protein</fullName>
    </submittedName>
</protein>
<accession>A0A368TR81</accession>
<gene>
    <name evidence="1" type="ORF">DU506_17090</name>
</gene>
<organism evidence="1 2">
    <name type="scientific">Vreelandella rituensis</name>
    <dbReference type="NCBI Taxonomy" id="2282306"/>
    <lineage>
        <taxon>Bacteria</taxon>
        <taxon>Pseudomonadati</taxon>
        <taxon>Pseudomonadota</taxon>
        <taxon>Gammaproteobacteria</taxon>
        <taxon>Oceanospirillales</taxon>
        <taxon>Halomonadaceae</taxon>
        <taxon>Vreelandella</taxon>
    </lineage>
</organism>
<dbReference type="AlphaFoldDB" id="A0A368TR81"/>
<sequence>MIIKQPIRYENDPATLEATWVDASGAVIKCHAYSNGQMDMLRADLGADAPQYEALLAQVEAEYVPPEPPTLAERQAEIVARIQALEDQHLMPRITRETIIALAEERAVAMGLTIEYLRAKNKGYAGLKTLDEQSAALRSQLP</sequence>
<name>A0A368TR81_9GAMM</name>